<name>A0A859FBU3_9BACI</name>
<proteinExistence type="predicted"/>
<organism evidence="1 2">
    <name type="scientific">Paenalkalicoccus suaedae</name>
    <dbReference type="NCBI Taxonomy" id="2592382"/>
    <lineage>
        <taxon>Bacteria</taxon>
        <taxon>Bacillati</taxon>
        <taxon>Bacillota</taxon>
        <taxon>Bacilli</taxon>
        <taxon>Bacillales</taxon>
        <taxon>Bacillaceae</taxon>
        <taxon>Paenalkalicoccus</taxon>
    </lineage>
</organism>
<sequence>MNASQESTKQQLITRLLEAGHFKIGNQQLYELTVEELRQALNQTEEVRLR</sequence>
<gene>
    <name evidence="1" type="primary">fbpA</name>
    <name evidence="1" type="ORF">FLK61_24840</name>
</gene>
<dbReference type="Proteomes" id="UP000318138">
    <property type="component" value="Chromosome"/>
</dbReference>
<evidence type="ECO:0000313" key="2">
    <source>
        <dbReference type="Proteomes" id="UP000318138"/>
    </source>
</evidence>
<dbReference type="Pfam" id="PF13076">
    <property type="entry name" value="Fur_reg_FbpA"/>
    <property type="match status" value="1"/>
</dbReference>
<dbReference type="EMBL" id="CP041372">
    <property type="protein sequence ID" value="QKS70004.1"/>
    <property type="molecule type" value="Genomic_DNA"/>
</dbReference>
<dbReference type="InterPro" id="IPR025072">
    <property type="entry name" value="Fur_reg_FbpA"/>
</dbReference>
<evidence type="ECO:0000313" key="1">
    <source>
        <dbReference type="EMBL" id="QKS70004.1"/>
    </source>
</evidence>
<dbReference type="AlphaFoldDB" id="A0A859FBU3"/>
<dbReference type="KEGG" id="psua:FLK61_24840"/>
<keyword evidence="2" id="KW-1185">Reference proteome</keyword>
<dbReference type="RefSeq" id="WP_176008048.1">
    <property type="nucleotide sequence ID" value="NZ_CP041372.2"/>
</dbReference>
<accession>A0A859FBU3</accession>
<protein>
    <submittedName>
        <fullName evidence="1">Fur-regulated basic protein FbpA</fullName>
    </submittedName>
</protein>
<reference evidence="2" key="1">
    <citation type="submission" date="2019-07" db="EMBL/GenBank/DDBJ databases">
        <title>Bacillus alkalisoli sp. nov. isolated from saline soil.</title>
        <authorList>
            <person name="Sun J.-Q."/>
            <person name="Xu L."/>
        </authorList>
    </citation>
    <scope>NUCLEOTIDE SEQUENCE [LARGE SCALE GENOMIC DNA]</scope>
    <source>
        <strain evidence="2">M4U3P1</strain>
    </source>
</reference>